<feature type="transmembrane region" description="Helical" evidence="9">
    <location>
        <begin position="20"/>
        <end position="40"/>
    </location>
</feature>
<proteinExistence type="inferred from homology"/>
<name>A0A6J1D7I8_MOMCH</name>
<keyword evidence="6" id="KW-0677">Repeat</keyword>
<evidence type="ECO:0000256" key="1">
    <source>
        <dbReference type="ARBA" id="ARBA00004127"/>
    </source>
</evidence>
<keyword evidence="3" id="KW-0813">Transport</keyword>
<feature type="transmembrane region" description="Helical" evidence="9">
    <location>
        <begin position="52"/>
        <end position="71"/>
    </location>
</feature>
<evidence type="ECO:0000313" key="10">
    <source>
        <dbReference type="Proteomes" id="UP000504603"/>
    </source>
</evidence>
<dbReference type="OrthoDB" id="409725at2759"/>
<comment type="similarity">
    <text evidence="2">Belongs to the SWEET sugar transporter family.</text>
</comment>
<dbReference type="Gene3D" id="1.20.1280.290">
    <property type="match status" value="1"/>
</dbReference>
<evidence type="ECO:0000256" key="7">
    <source>
        <dbReference type="ARBA" id="ARBA00022989"/>
    </source>
</evidence>
<dbReference type="GO" id="GO:0051119">
    <property type="term" value="F:sugar transmembrane transporter activity"/>
    <property type="evidence" value="ECO:0007669"/>
    <property type="project" value="InterPro"/>
</dbReference>
<gene>
    <name evidence="11" type="primary">LOC111018351</name>
</gene>
<keyword evidence="7 9" id="KW-1133">Transmembrane helix</keyword>
<evidence type="ECO:0000256" key="4">
    <source>
        <dbReference type="ARBA" id="ARBA00022597"/>
    </source>
</evidence>
<dbReference type="GeneID" id="111018351"/>
<dbReference type="GO" id="GO:0016020">
    <property type="term" value="C:membrane"/>
    <property type="evidence" value="ECO:0007669"/>
    <property type="project" value="InterPro"/>
</dbReference>
<evidence type="ECO:0000256" key="2">
    <source>
        <dbReference type="ARBA" id="ARBA00007809"/>
    </source>
</evidence>
<dbReference type="InterPro" id="IPR004316">
    <property type="entry name" value="SWEET_rpt"/>
</dbReference>
<protein>
    <submittedName>
        <fullName evidence="11">Bidirectional sugar transporter SWEET7b-like</fullName>
    </submittedName>
</protein>
<keyword evidence="10" id="KW-1185">Reference proteome</keyword>
<organism evidence="10 11">
    <name type="scientific">Momordica charantia</name>
    <name type="common">Bitter gourd</name>
    <name type="synonym">Balsam pear</name>
    <dbReference type="NCBI Taxonomy" id="3673"/>
    <lineage>
        <taxon>Eukaryota</taxon>
        <taxon>Viridiplantae</taxon>
        <taxon>Streptophyta</taxon>
        <taxon>Embryophyta</taxon>
        <taxon>Tracheophyta</taxon>
        <taxon>Spermatophyta</taxon>
        <taxon>Magnoliopsida</taxon>
        <taxon>eudicotyledons</taxon>
        <taxon>Gunneridae</taxon>
        <taxon>Pentapetalae</taxon>
        <taxon>rosids</taxon>
        <taxon>fabids</taxon>
        <taxon>Cucurbitales</taxon>
        <taxon>Cucurbitaceae</taxon>
        <taxon>Momordiceae</taxon>
        <taxon>Momordica</taxon>
    </lineage>
</organism>
<sequence length="116" mass="13138">MAIVILSVILGFDGTAKRQLMAGLICTPYNIMMFSFTLFIVEEVKMTKSVKYIPFTRSLIIFLDGCIWTAYSLIIDYNLLESSALKIMSGLIQLGLYAYYSKMCSKDEEDIEHPPS</sequence>
<dbReference type="PANTHER" id="PTHR10791">
    <property type="entry name" value="RAG1-ACTIVATING PROTEIN 1"/>
    <property type="match status" value="1"/>
</dbReference>
<keyword evidence="8 9" id="KW-0472">Membrane</keyword>
<keyword evidence="5 9" id="KW-0812">Transmembrane</keyword>
<keyword evidence="4" id="KW-0762">Sugar transport</keyword>
<evidence type="ECO:0000256" key="8">
    <source>
        <dbReference type="ARBA" id="ARBA00023136"/>
    </source>
</evidence>
<comment type="subcellular location">
    <subcellularLocation>
        <location evidence="1">Endomembrane system</location>
        <topology evidence="1">Multi-pass membrane protein</topology>
    </subcellularLocation>
</comment>
<dbReference type="KEGG" id="mcha:111018351"/>
<dbReference type="AlphaFoldDB" id="A0A6J1D7I8"/>
<accession>A0A6J1D7I8</accession>
<dbReference type="GO" id="GO:0012505">
    <property type="term" value="C:endomembrane system"/>
    <property type="evidence" value="ECO:0007669"/>
    <property type="project" value="UniProtKB-SubCell"/>
</dbReference>
<evidence type="ECO:0000313" key="11">
    <source>
        <dbReference type="RefSeq" id="XP_022150090.1"/>
    </source>
</evidence>
<dbReference type="PANTHER" id="PTHR10791:SF236">
    <property type="entry name" value="BIDIRECTIONAL SUGAR TRANSPORTER SWEET8"/>
    <property type="match status" value="1"/>
</dbReference>
<dbReference type="RefSeq" id="XP_022150090.1">
    <property type="nucleotide sequence ID" value="XM_022294398.1"/>
</dbReference>
<evidence type="ECO:0000256" key="3">
    <source>
        <dbReference type="ARBA" id="ARBA00022448"/>
    </source>
</evidence>
<reference evidence="11" key="1">
    <citation type="submission" date="2025-08" db="UniProtKB">
        <authorList>
            <consortium name="RefSeq"/>
        </authorList>
    </citation>
    <scope>IDENTIFICATION</scope>
    <source>
        <strain evidence="11">OHB3-1</strain>
    </source>
</reference>
<dbReference type="InterPro" id="IPR047664">
    <property type="entry name" value="SWEET"/>
</dbReference>
<dbReference type="Proteomes" id="UP000504603">
    <property type="component" value="Unplaced"/>
</dbReference>
<evidence type="ECO:0000256" key="5">
    <source>
        <dbReference type="ARBA" id="ARBA00022692"/>
    </source>
</evidence>
<evidence type="ECO:0000256" key="6">
    <source>
        <dbReference type="ARBA" id="ARBA00022737"/>
    </source>
</evidence>
<evidence type="ECO:0000256" key="9">
    <source>
        <dbReference type="SAM" id="Phobius"/>
    </source>
</evidence>
<dbReference type="Pfam" id="PF03083">
    <property type="entry name" value="MtN3_slv"/>
    <property type="match status" value="1"/>
</dbReference>